<evidence type="ECO:0008006" key="3">
    <source>
        <dbReference type="Google" id="ProtNLM"/>
    </source>
</evidence>
<dbReference type="RefSeq" id="WP_142061069.1">
    <property type="nucleotide sequence ID" value="NZ_VFPA01000005.1"/>
</dbReference>
<organism evidence="1 2">
    <name type="scientific">Pseudonocardia kunmingensis</name>
    <dbReference type="NCBI Taxonomy" id="630975"/>
    <lineage>
        <taxon>Bacteria</taxon>
        <taxon>Bacillati</taxon>
        <taxon>Actinomycetota</taxon>
        <taxon>Actinomycetes</taxon>
        <taxon>Pseudonocardiales</taxon>
        <taxon>Pseudonocardiaceae</taxon>
        <taxon>Pseudonocardia</taxon>
    </lineage>
</organism>
<dbReference type="AlphaFoldDB" id="A0A543D3W0"/>
<evidence type="ECO:0000313" key="1">
    <source>
        <dbReference type="EMBL" id="TQM04020.1"/>
    </source>
</evidence>
<protein>
    <recommendedName>
        <fullName evidence="3">YacP-like NYN domain-containing protein</fullName>
    </recommendedName>
</protein>
<keyword evidence="2" id="KW-1185">Reference proteome</keyword>
<proteinExistence type="predicted"/>
<dbReference type="OrthoDB" id="3404294at2"/>
<evidence type="ECO:0000313" key="2">
    <source>
        <dbReference type="Proteomes" id="UP000315677"/>
    </source>
</evidence>
<accession>A0A543D3W0</accession>
<name>A0A543D3W0_9PSEU</name>
<comment type="caution">
    <text evidence="1">The sequence shown here is derived from an EMBL/GenBank/DDBJ whole genome shotgun (WGS) entry which is preliminary data.</text>
</comment>
<sequence length="140" mass="14285">MAATVLHVVVDAANVVGSRPDGWWRDRGGAARSLAGRLAAVLAEDPGRLADALGRPGTDLRVHLVLEGAARVADLPTHPHLDVVLAEADGDAAIADLATDLAAAPYADVVVVTADRALRTRVVDAGATTAGPHTLQNALP</sequence>
<dbReference type="Proteomes" id="UP000315677">
    <property type="component" value="Unassembled WGS sequence"/>
</dbReference>
<reference evidence="1 2" key="1">
    <citation type="submission" date="2019-06" db="EMBL/GenBank/DDBJ databases">
        <title>Sequencing the genomes of 1000 actinobacteria strains.</title>
        <authorList>
            <person name="Klenk H.-P."/>
        </authorList>
    </citation>
    <scope>NUCLEOTIDE SEQUENCE [LARGE SCALE GENOMIC DNA]</scope>
    <source>
        <strain evidence="1 2">DSM 45301</strain>
    </source>
</reference>
<gene>
    <name evidence="1" type="ORF">FB558_7049</name>
</gene>
<dbReference type="EMBL" id="VFPA01000005">
    <property type="protein sequence ID" value="TQM04020.1"/>
    <property type="molecule type" value="Genomic_DNA"/>
</dbReference>